<protein>
    <submittedName>
        <fullName evidence="1">Uncharacterized protein</fullName>
    </submittedName>
</protein>
<comment type="caution">
    <text evidence="1">The sequence shown here is derived from an EMBL/GenBank/DDBJ whole genome shotgun (WGS) entry which is preliminary data.</text>
</comment>
<keyword evidence="2" id="KW-1185">Reference proteome</keyword>
<sequence length="625" mass="68221">MAGASEEGGGVEETSPGAAEGRTKRGLSGSMSLRTRKLGRRLSRSMSIVALKLPEKAQSITRSSSKLIRSGNRDKKNRSFELSIILPDKTQKQVTVWGNSSVAEIVCEPLNDLGAVLAGLPSGPLSAPQALPLGGSVPLPDDSPPPAPPVALLFLGGSKAPVEPRASAAVLEGEVLVVEYQPPQWDGRDLETFIAWEKIYASTLFSAVELYGKPLLRAAVITKEEYHLLFYFLESVSEASEALTERMRKYIDSGLLKNEYKEEDDGTADLLEKSIIEEEPKSILTELIQEGVITQHDVDTSSVITNSEFNDSNTTDNRKVDDDNRSSISSVSLRKVIVDIPIDCDESVTDSSIVETSDNVTTVTIRSGGQCCADHRISADVNENVWANVRWDFLNPTDFGYDQIPSVKRSRSESAITPVSQRKNEDLYERLHEHDVEAESCGSITPYESIEDLYDCIKNAQYSSAAAEESSPSTESQSEPQYPDYYEKASTTRQSSASSEKSGASSAFPFSKCGSSDTDAFTSCESTSGISTFATKSIPESLKCRELPPPPAEGVSGESTILLKQLFMGELMDAYGEFLTAYPYARALLRRKVRRDEHFAALADIRRGAAKYTISDYLELPASNQ</sequence>
<dbReference type="EMBL" id="CM056793">
    <property type="protein sequence ID" value="KAJ8715053.1"/>
    <property type="molecule type" value="Genomic_DNA"/>
</dbReference>
<proteinExistence type="predicted"/>
<dbReference type="Proteomes" id="UP001231649">
    <property type="component" value="Chromosome 17"/>
</dbReference>
<evidence type="ECO:0000313" key="1">
    <source>
        <dbReference type="EMBL" id="KAJ8715053.1"/>
    </source>
</evidence>
<name>A0ACC2QDW0_9NEOP</name>
<accession>A0ACC2QDW0</accession>
<evidence type="ECO:0000313" key="2">
    <source>
        <dbReference type="Proteomes" id="UP001231649"/>
    </source>
</evidence>
<reference evidence="1" key="1">
    <citation type="submission" date="2023-03" db="EMBL/GenBank/DDBJ databases">
        <title>Chromosome-level genomes of two armyworms, Mythimna separata and Mythimna loreyi, provide insights into the biosynthesis and reception of sex pheromones.</title>
        <authorList>
            <person name="Zhao H."/>
        </authorList>
    </citation>
    <scope>NUCLEOTIDE SEQUENCE</scope>
    <source>
        <strain evidence="1">BeijingLab</strain>
    </source>
</reference>
<organism evidence="1 2">
    <name type="scientific">Mythimna loreyi</name>
    <dbReference type="NCBI Taxonomy" id="667449"/>
    <lineage>
        <taxon>Eukaryota</taxon>
        <taxon>Metazoa</taxon>
        <taxon>Ecdysozoa</taxon>
        <taxon>Arthropoda</taxon>
        <taxon>Hexapoda</taxon>
        <taxon>Insecta</taxon>
        <taxon>Pterygota</taxon>
        <taxon>Neoptera</taxon>
        <taxon>Endopterygota</taxon>
        <taxon>Lepidoptera</taxon>
        <taxon>Glossata</taxon>
        <taxon>Ditrysia</taxon>
        <taxon>Noctuoidea</taxon>
        <taxon>Noctuidae</taxon>
        <taxon>Noctuinae</taxon>
        <taxon>Hadenini</taxon>
        <taxon>Mythimna</taxon>
    </lineage>
</organism>
<gene>
    <name evidence="1" type="ORF">PYW08_005034</name>
</gene>